<keyword evidence="3 9" id="KW-0808">Transferase</keyword>
<dbReference type="InterPro" id="IPR016039">
    <property type="entry name" value="Thiolase-like"/>
</dbReference>
<evidence type="ECO:0000256" key="4">
    <source>
        <dbReference type="ARBA" id="ARBA00022832"/>
    </source>
</evidence>
<proteinExistence type="inferred from homology"/>
<dbReference type="InterPro" id="IPR000794">
    <property type="entry name" value="Beta-ketoacyl_synthase"/>
</dbReference>
<dbReference type="SUPFAM" id="SSF53901">
    <property type="entry name" value="Thiolase-like"/>
    <property type="match status" value="1"/>
</dbReference>
<dbReference type="InterPro" id="IPR017568">
    <property type="entry name" value="3-oxoacyl-ACP_synth-2"/>
</dbReference>
<dbReference type="NCBIfam" id="NF005589">
    <property type="entry name" value="PRK07314.1"/>
    <property type="match status" value="1"/>
</dbReference>
<dbReference type="PANTHER" id="PTHR11712:SF336">
    <property type="entry name" value="3-OXOACYL-[ACYL-CARRIER-PROTEIN] SYNTHASE, MITOCHONDRIAL"/>
    <property type="match status" value="1"/>
</dbReference>
<dbReference type="Proteomes" id="UP000510647">
    <property type="component" value="Chromosome 4"/>
</dbReference>
<evidence type="ECO:0000259" key="12">
    <source>
        <dbReference type="PROSITE" id="PS52004"/>
    </source>
</evidence>
<dbReference type="CDD" id="cd00834">
    <property type="entry name" value="KAS_I_II"/>
    <property type="match status" value="1"/>
</dbReference>
<dbReference type="EMBL" id="CP059270">
    <property type="protein sequence ID" value="QLQ80581.1"/>
    <property type="molecule type" value="Genomic_DNA"/>
</dbReference>
<keyword evidence="7" id="KW-0012">Acyltransferase</keyword>
<evidence type="ECO:0000256" key="1">
    <source>
        <dbReference type="ARBA" id="ARBA00008467"/>
    </source>
</evidence>
<dbReference type="InterPro" id="IPR014031">
    <property type="entry name" value="Ketoacyl_synth_C"/>
</dbReference>
<dbReference type="InterPro" id="IPR014030">
    <property type="entry name" value="Ketoacyl_synth_N"/>
</dbReference>
<dbReference type="InterPro" id="IPR018201">
    <property type="entry name" value="Ketoacyl_synth_AS"/>
</dbReference>
<dbReference type="InterPro" id="IPR020841">
    <property type="entry name" value="PKS_Beta-ketoAc_synthase_dom"/>
</dbReference>
<keyword evidence="4" id="KW-0276">Fatty acid metabolism</keyword>
<dbReference type="Pfam" id="PF02801">
    <property type="entry name" value="Ketoacyl-synt_C"/>
    <property type="match status" value="1"/>
</dbReference>
<evidence type="ECO:0000256" key="11">
    <source>
        <dbReference type="RuleBase" id="RU003694"/>
    </source>
</evidence>
<keyword evidence="5" id="KW-0443">Lipid metabolism</keyword>
<feature type="domain" description="Ketosynthase family 3 (KS3)" evidence="12">
    <location>
        <begin position="2"/>
        <end position="436"/>
    </location>
</feature>
<evidence type="ECO:0000256" key="8">
    <source>
        <dbReference type="ARBA" id="ARBA00049541"/>
    </source>
</evidence>
<evidence type="ECO:0000256" key="2">
    <source>
        <dbReference type="ARBA" id="ARBA00022516"/>
    </source>
</evidence>
<evidence type="ECO:0000256" key="5">
    <source>
        <dbReference type="ARBA" id="ARBA00023098"/>
    </source>
</evidence>
<evidence type="ECO:0000313" key="14">
    <source>
        <dbReference type="Proteomes" id="UP000510647"/>
    </source>
</evidence>
<keyword evidence="14" id="KW-1185">Reference proteome</keyword>
<evidence type="ECO:0000256" key="6">
    <source>
        <dbReference type="ARBA" id="ARBA00023160"/>
    </source>
</evidence>
<evidence type="ECO:0000256" key="7">
    <source>
        <dbReference type="ARBA" id="ARBA00023315"/>
    </source>
</evidence>
<gene>
    <name evidence="13" type="ORF">HG537_0D05820</name>
</gene>
<sequence length="441" mass="47042">MATRVVVTGLGCRTPLGASLVESWQNLLKGRSGIVPLASLPNYSTDFEPVSHSIPATVSVGKCQEGSEQTDGFITDQDQRRCAQFTKLALLSTREALRDAGLLNERNSTLDTSKVDPERFGCVIGSGIGSIEDICSATLTLHNDRKKVSPLFVPRILSNMAAGNVSIKFGLKGVSHCVSTACATGNNAIGDAYNFIRLGMQDICVAGASESCINPLSLAGFIRAKSINTDDGVSRPFDRRRSGFVLGEGAGIVVVESLESALKRNATIYAEIKGYGLSSDAFHITSPSLDGEGARRAMKMAIAMGQIDANEIGYVNAHATSTVLGDRAESHAIKTTLLPGRREELFVSSNKGAIGHLLGAAGAVESIFTIMALKNKIMPHTLNLINVGGAKGDDYETEFSGISFLQDQPMEHDGLRYALCNSFGFGGVNTCLLFERWQHDM</sequence>
<protein>
    <recommendedName>
        <fullName evidence="9">3-oxoacyl-[acyl-carrier-protein] synthase</fullName>
    </recommendedName>
</protein>
<reference evidence="13 14" key="1">
    <citation type="submission" date="2020-06" db="EMBL/GenBank/DDBJ databases">
        <title>The yeast mating-type switching endonuclease HO is a domesticated member of an unorthodox homing genetic element family.</title>
        <authorList>
            <person name="Coughlan A.Y."/>
            <person name="Lombardi L."/>
            <person name="Braun-Galleani S."/>
            <person name="Martos A.R."/>
            <person name="Galeote V."/>
            <person name="Bigey F."/>
            <person name="Dequin S."/>
            <person name="Byrne K.P."/>
            <person name="Wolfe K.H."/>
        </authorList>
    </citation>
    <scope>NUCLEOTIDE SEQUENCE [LARGE SCALE GENOMIC DNA]</scope>
    <source>
        <strain evidence="13 14">CBS2947</strain>
    </source>
</reference>
<comment type="catalytic activity">
    <reaction evidence="8">
        <text>a fatty acyl-[ACP] + malonyl-[ACP] + H(+) = a 3-oxoacyl-[ACP] + holo-[ACP] + CO2</text>
        <dbReference type="Rhea" id="RHEA:22836"/>
        <dbReference type="Rhea" id="RHEA-COMP:9623"/>
        <dbReference type="Rhea" id="RHEA-COMP:9685"/>
        <dbReference type="Rhea" id="RHEA-COMP:9916"/>
        <dbReference type="Rhea" id="RHEA-COMP:14125"/>
        <dbReference type="ChEBI" id="CHEBI:15378"/>
        <dbReference type="ChEBI" id="CHEBI:16526"/>
        <dbReference type="ChEBI" id="CHEBI:64479"/>
        <dbReference type="ChEBI" id="CHEBI:78449"/>
        <dbReference type="ChEBI" id="CHEBI:78776"/>
        <dbReference type="ChEBI" id="CHEBI:138651"/>
        <dbReference type="EC" id="2.3.1.41"/>
    </reaction>
</comment>
<dbReference type="PANTHER" id="PTHR11712">
    <property type="entry name" value="POLYKETIDE SYNTHASE-RELATED"/>
    <property type="match status" value="1"/>
</dbReference>
<dbReference type="PROSITE" id="PS52004">
    <property type="entry name" value="KS3_2"/>
    <property type="match status" value="1"/>
</dbReference>
<name>A0A7H9HTC2_9SACH</name>
<feature type="active site" description="For beta-ketoacyl synthase activity" evidence="10">
    <location>
        <position position="182"/>
    </location>
</feature>
<dbReference type="PROSITE" id="PS00606">
    <property type="entry name" value="KS3_1"/>
    <property type="match status" value="1"/>
</dbReference>
<evidence type="ECO:0000256" key="10">
    <source>
        <dbReference type="PIRSR" id="PIRSR000447-1"/>
    </source>
</evidence>
<dbReference type="PIRSF" id="PIRSF000447">
    <property type="entry name" value="KAS_II"/>
    <property type="match status" value="1"/>
</dbReference>
<dbReference type="Gene3D" id="3.40.47.10">
    <property type="match status" value="1"/>
</dbReference>
<dbReference type="AlphaFoldDB" id="A0A7H9HTC2"/>
<dbReference type="SMART" id="SM00825">
    <property type="entry name" value="PKS_KS"/>
    <property type="match status" value="1"/>
</dbReference>
<dbReference type="Pfam" id="PF00109">
    <property type="entry name" value="ketoacyl-synt"/>
    <property type="match status" value="1"/>
</dbReference>
<dbReference type="GO" id="GO:0006633">
    <property type="term" value="P:fatty acid biosynthetic process"/>
    <property type="evidence" value="ECO:0007669"/>
    <property type="project" value="UniProtKB-KW"/>
</dbReference>
<comment type="similarity">
    <text evidence="1 9 11">Belongs to the thiolase-like superfamily. Beta-ketoacyl-ACP synthases family.</text>
</comment>
<dbReference type="GO" id="GO:0004315">
    <property type="term" value="F:3-oxoacyl-[acyl-carrier-protein] synthase activity"/>
    <property type="evidence" value="ECO:0007669"/>
    <property type="project" value="UniProtKB-EC"/>
</dbReference>
<dbReference type="GO" id="GO:0005739">
    <property type="term" value="C:mitochondrion"/>
    <property type="evidence" value="ECO:0007669"/>
    <property type="project" value="TreeGrafter"/>
</dbReference>
<evidence type="ECO:0000256" key="9">
    <source>
        <dbReference type="PIRNR" id="PIRNR000447"/>
    </source>
</evidence>
<organism evidence="13 14">
    <name type="scientific">Torulaspora globosa</name>
    <dbReference type="NCBI Taxonomy" id="48254"/>
    <lineage>
        <taxon>Eukaryota</taxon>
        <taxon>Fungi</taxon>
        <taxon>Dikarya</taxon>
        <taxon>Ascomycota</taxon>
        <taxon>Saccharomycotina</taxon>
        <taxon>Saccharomycetes</taxon>
        <taxon>Saccharomycetales</taxon>
        <taxon>Saccharomycetaceae</taxon>
        <taxon>Torulaspora</taxon>
    </lineage>
</organism>
<evidence type="ECO:0000256" key="3">
    <source>
        <dbReference type="ARBA" id="ARBA00022679"/>
    </source>
</evidence>
<evidence type="ECO:0000313" key="13">
    <source>
        <dbReference type="EMBL" id="QLQ80581.1"/>
    </source>
</evidence>
<dbReference type="OrthoDB" id="5334845at2759"/>
<accession>A0A7H9HTC2</accession>
<keyword evidence="6 9" id="KW-0275">Fatty acid biosynthesis</keyword>
<keyword evidence="2 9" id="KW-0444">Lipid biosynthesis</keyword>